<dbReference type="EMBL" id="RWGY01000031">
    <property type="protein sequence ID" value="TVU15812.1"/>
    <property type="molecule type" value="Genomic_DNA"/>
</dbReference>
<dbReference type="AlphaFoldDB" id="A0A5J9TWP1"/>
<evidence type="ECO:0000313" key="3">
    <source>
        <dbReference type="Proteomes" id="UP000324897"/>
    </source>
</evidence>
<feature type="region of interest" description="Disordered" evidence="1">
    <location>
        <begin position="81"/>
        <end position="136"/>
    </location>
</feature>
<dbReference type="OrthoDB" id="10495051at2759"/>
<accession>A0A5J9TWP1</accession>
<sequence>MTLANSRVTCTYTTQSPSPRALGIGITYPVSPGHGKWYDANAGGPVPKSALPTGKLTPDDTMHAIASGPPVPPRYALAAAGLGRSASTQSTRPRKCSPVAASATHRCTSSATSASAMPRRSSVSMTPYGMVSTLPK</sequence>
<dbReference type="Gramene" id="TVU15812">
    <property type="protein sequence ID" value="TVU15812"/>
    <property type="gene ID" value="EJB05_39351"/>
</dbReference>
<dbReference type="Proteomes" id="UP000324897">
    <property type="component" value="Unassembled WGS sequence"/>
</dbReference>
<organism evidence="2 3">
    <name type="scientific">Eragrostis curvula</name>
    <name type="common">weeping love grass</name>
    <dbReference type="NCBI Taxonomy" id="38414"/>
    <lineage>
        <taxon>Eukaryota</taxon>
        <taxon>Viridiplantae</taxon>
        <taxon>Streptophyta</taxon>
        <taxon>Embryophyta</taxon>
        <taxon>Tracheophyta</taxon>
        <taxon>Spermatophyta</taxon>
        <taxon>Magnoliopsida</taxon>
        <taxon>Liliopsida</taxon>
        <taxon>Poales</taxon>
        <taxon>Poaceae</taxon>
        <taxon>PACMAD clade</taxon>
        <taxon>Chloridoideae</taxon>
        <taxon>Eragrostideae</taxon>
        <taxon>Eragrostidinae</taxon>
        <taxon>Eragrostis</taxon>
    </lineage>
</organism>
<gene>
    <name evidence="2" type="ORF">EJB05_39351</name>
</gene>
<evidence type="ECO:0000313" key="2">
    <source>
        <dbReference type="EMBL" id="TVU15812.1"/>
    </source>
</evidence>
<reference evidence="2 3" key="1">
    <citation type="journal article" date="2019" name="Sci. Rep.">
        <title>A high-quality genome of Eragrostis curvula grass provides insights into Poaceae evolution and supports new strategies to enhance forage quality.</title>
        <authorList>
            <person name="Carballo J."/>
            <person name="Santos B.A.C.M."/>
            <person name="Zappacosta D."/>
            <person name="Garbus I."/>
            <person name="Selva J.P."/>
            <person name="Gallo C.A."/>
            <person name="Diaz A."/>
            <person name="Albertini E."/>
            <person name="Caccamo M."/>
            <person name="Echenique V."/>
        </authorList>
    </citation>
    <scope>NUCLEOTIDE SEQUENCE [LARGE SCALE GENOMIC DNA]</scope>
    <source>
        <strain evidence="3">cv. Victoria</strain>
        <tissue evidence="2">Leaf</tissue>
    </source>
</reference>
<feature type="region of interest" description="Disordered" evidence="1">
    <location>
        <begin position="48"/>
        <end position="69"/>
    </location>
</feature>
<comment type="caution">
    <text evidence="2">The sequence shown here is derived from an EMBL/GenBank/DDBJ whole genome shotgun (WGS) entry which is preliminary data.</text>
</comment>
<keyword evidence="3" id="KW-1185">Reference proteome</keyword>
<feature type="compositionally biased region" description="Polar residues" evidence="1">
    <location>
        <begin position="105"/>
        <end position="125"/>
    </location>
</feature>
<evidence type="ECO:0000256" key="1">
    <source>
        <dbReference type="SAM" id="MobiDB-lite"/>
    </source>
</evidence>
<protein>
    <submittedName>
        <fullName evidence="2">Uncharacterized protein</fullName>
    </submittedName>
</protein>
<name>A0A5J9TWP1_9POAL</name>
<proteinExistence type="predicted"/>